<comment type="caution">
    <text evidence="7">The sequence shown here is derived from an EMBL/GenBank/DDBJ whole genome shotgun (WGS) entry which is preliminary data.</text>
</comment>
<evidence type="ECO:0000259" key="5">
    <source>
        <dbReference type="Pfam" id="PF04542"/>
    </source>
</evidence>
<keyword evidence="4" id="KW-0804">Transcription</keyword>
<feature type="domain" description="RNA polymerase sigma factor 70 region 4 type 2" evidence="6">
    <location>
        <begin position="118"/>
        <end position="168"/>
    </location>
</feature>
<protein>
    <submittedName>
        <fullName evidence="7">Sigma-70 family RNA polymerase sigma factor</fullName>
    </submittedName>
</protein>
<evidence type="ECO:0000256" key="2">
    <source>
        <dbReference type="ARBA" id="ARBA00023015"/>
    </source>
</evidence>
<proteinExistence type="inferred from homology"/>
<dbReference type="Pfam" id="PF04542">
    <property type="entry name" value="Sigma70_r2"/>
    <property type="match status" value="1"/>
</dbReference>
<dbReference type="NCBIfam" id="TIGR02937">
    <property type="entry name" value="sigma70-ECF"/>
    <property type="match status" value="1"/>
</dbReference>
<dbReference type="PANTHER" id="PTHR43133:SF62">
    <property type="entry name" value="RNA POLYMERASE SIGMA FACTOR SIGZ"/>
    <property type="match status" value="1"/>
</dbReference>
<keyword evidence="2" id="KW-0805">Transcription regulation</keyword>
<accession>A0A926DDI4</accession>
<organism evidence="7 8">
    <name type="scientific">Feifania hominis</name>
    <dbReference type="NCBI Taxonomy" id="2763660"/>
    <lineage>
        <taxon>Bacteria</taxon>
        <taxon>Bacillati</taxon>
        <taxon>Bacillota</taxon>
        <taxon>Clostridia</taxon>
        <taxon>Eubacteriales</taxon>
        <taxon>Feifaniaceae</taxon>
        <taxon>Feifania</taxon>
    </lineage>
</organism>
<evidence type="ECO:0000259" key="6">
    <source>
        <dbReference type="Pfam" id="PF08281"/>
    </source>
</evidence>
<evidence type="ECO:0000313" key="8">
    <source>
        <dbReference type="Proteomes" id="UP000620366"/>
    </source>
</evidence>
<dbReference type="EMBL" id="JACRSP010000002">
    <property type="protein sequence ID" value="MBC8535809.1"/>
    <property type="molecule type" value="Genomic_DNA"/>
</dbReference>
<evidence type="ECO:0000313" key="7">
    <source>
        <dbReference type="EMBL" id="MBC8535809.1"/>
    </source>
</evidence>
<dbReference type="InterPro" id="IPR013324">
    <property type="entry name" value="RNA_pol_sigma_r3/r4-like"/>
</dbReference>
<keyword evidence="8" id="KW-1185">Reference proteome</keyword>
<dbReference type="InterPro" id="IPR014284">
    <property type="entry name" value="RNA_pol_sigma-70_dom"/>
</dbReference>
<dbReference type="Gene3D" id="1.10.1740.10">
    <property type="match status" value="1"/>
</dbReference>
<evidence type="ECO:0000256" key="4">
    <source>
        <dbReference type="ARBA" id="ARBA00023163"/>
    </source>
</evidence>
<dbReference type="RefSeq" id="WP_249299553.1">
    <property type="nucleotide sequence ID" value="NZ_JACRSP010000002.1"/>
</dbReference>
<comment type="similarity">
    <text evidence="1">Belongs to the sigma-70 factor family. ECF subfamily.</text>
</comment>
<name>A0A926DDI4_9FIRM</name>
<dbReference type="InterPro" id="IPR036388">
    <property type="entry name" value="WH-like_DNA-bd_sf"/>
</dbReference>
<gene>
    <name evidence="7" type="ORF">H8695_03775</name>
</gene>
<dbReference type="SUPFAM" id="SSF88659">
    <property type="entry name" value="Sigma3 and sigma4 domains of RNA polymerase sigma factors"/>
    <property type="match status" value="1"/>
</dbReference>
<reference evidence="7" key="1">
    <citation type="submission" date="2020-08" db="EMBL/GenBank/DDBJ databases">
        <title>Genome public.</title>
        <authorList>
            <person name="Liu C."/>
            <person name="Sun Q."/>
        </authorList>
    </citation>
    <scope>NUCLEOTIDE SEQUENCE</scope>
    <source>
        <strain evidence="7">BX7</strain>
    </source>
</reference>
<dbReference type="Pfam" id="PF08281">
    <property type="entry name" value="Sigma70_r4_2"/>
    <property type="match status" value="1"/>
</dbReference>
<dbReference type="Gene3D" id="1.10.10.10">
    <property type="entry name" value="Winged helix-like DNA-binding domain superfamily/Winged helix DNA-binding domain"/>
    <property type="match status" value="1"/>
</dbReference>
<dbReference type="InterPro" id="IPR013249">
    <property type="entry name" value="RNA_pol_sigma70_r4_t2"/>
</dbReference>
<evidence type="ECO:0000256" key="1">
    <source>
        <dbReference type="ARBA" id="ARBA00010641"/>
    </source>
</evidence>
<feature type="domain" description="RNA polymerase sigma-70 region 2" evidence="5">
    <location>
        <begin position="28"/>
        <end position="94"/>
    </location>
</feature>
<dbReference type="SUPFAM" id="SSF88946">
    <property type="entry name" value="Sigma2 domain of RNA polymerase sigma factors"/>
    <property type="match status" value="1"/>
</dbReference>
<dbReference type="CDD" id="cd06171">
    <property type="entry name" value="Sigma70_r4"/>
    <property type="match status" value="1"/>
</dbReference>
<dbReference type="GO" id="GO:0003677">
    <property type="term" value="F:DNA binding"/>
    <property type="evidence" value="ECO:0007669"/>
    <property type="project" value="InterPro"/>
</dbReference>
<dbReference type="GO" id="GO:0016987">
    <property type="term" value="F:sigma factor activity"/>
    <property type="evidence" value="ECO:0007669"/>
    <property type="project" value="UniProtKB-KW"/>
</dbReference>
<dbReference type="Proteomes" id="UP000620366">
    <property type="component" value="Unassembled WGS sequence"/>
</dbReference>
<dbReference type="GO" id="GO:0006352">
    <property type="term" value="P:DNA-templated transcription initiation"/>
    <property type="evidence" value="ECO:0007669"/>
    <property type="project" value="InterPro"/>
</dbReference>
<dbReference type="InterPro" id="IPR039425">
    <property type="entry name" value="RNA_pol_sigma-70-like"/>
</dbReference>
<dbReference type="InterPro" id="IPR007627">
    <property type="entry name" value="RNA_pol_sigma70_r2"/>
</dbReference>
<evidence type="ECO:0000256" key="3">
    <source>
        <dbReference type="ARBA" id="ARBA00023082"/>
    </source>
</evidence>
<dbReference type="PANTHER" id="PTHR43133">
    <property type="entry name" value="RNA POLYMERASE ECF-TYPE SIGMA FACTO"/>
    <property type="match status" value="1"/>
</dbReference>
<keyword evidence="3" id="KW-0731">Sigma factor</keyword>
<dbReference type="InterPro" id="IPR013325">
    <property type="entry name" value="RNA_pol_sigma_r2"/>
</dbReference>
<sequence length="178" mass="19788">MHRMELVRICDRAVVELAAGSSQALGVLYDHMARLIYSIAYAIVENEQDAQDVLQDTLIETVKYAPTYRPGSNARAWILTIARHLAVDAVRKRKPLAPLEAAEELAADGGVDRSCLEVFELLGRLDLEARQIVVFRLYAGLSYREISQVMGLTVANAQKKYQRALKKLKIECETGGAV</sequence>
<dbReference type="AlphaFoldDB" id="A0A926DDI4"/>